<evidence type="ECO:0000313" key="2">
    <source>
        <dbReference type="EMBL" id="ARF09516.1"/>
    </source>
</evidence>
<sequence>MSFLNNIVTTLAAPVNATMGKVVGVNVLPIVEPDEALIYTECIGGSNISVKHVSLKLGSYVENDVKKIGPVVGVRPGKNVQVTLFNIDSNKSPLTVTNADGDKCLPVEWQGKVKSLSVTKTEQSHETKKSEGFGGNTVFMLLNILLVLLVLFVIYRLVA</sequence>
<dbReference type="EMBL" id="KY684085">
    <property type="protein sequence ID" value="ARF09516.1"/>
    <property type="molecule type" value="Genomic_DNA"/>
</dbReference>
<organism evidence="2">
    <name type="scientific">Indivirus ILV1</name>
    <dbReference type="NCBI Taxonomy" id="1977633"/>
    <lineage>
        <taxon>Viruses</taxon>
        <taxon>Varidnaviria</taxon>
        <taxon>Bamfordvirae</taxon>
        <taxon>Nucleocytoviricota</taxon>
        <taxon>Megaviricetes</taxon>
        <taxon>Imitervirales</taxon>
        <taxon>Mimiviridae</taxon>
        <taxon>Klosneuvirinae</taxon>
        <taxon>Indivirus</taxon>
    </lineage>
</organism>
<proteinExistence type="predicted"/>
<evidence type="ECO:0000256" key="1">
    <source>
        <dbReference type="SAM" id="Phobius"/>
    </source>
</evidence>
<protein>
    <submittedName>
        <fullName evidence="2">Uncharacterized protein</fullName>
    </submittedName>
</protein>
<keyword evidence="1" id="KW-0812">Transmembrane</keyword>
<reference evidence="2" key="1">
    <citation type="journal article" date="2017" name="Science">
        <title>Giant viruses with an expanded complement of translation system components.</title>
        <authorList>
            <person name="Schulz F."/>
            <person name="Yutin N."/>
            <person name="Ivanova N.N."/>
            <person name="Ortega D.R."/>
            <person name="Lee T.K."/>
            <person name="Vierheilig J."/>
            <person name="Daims H."/>
            <person name="Horn M."/>
            <person name="Wagner M."/>
            <person name="Jensen G.J."/>
            <person name="Kyrpides N.C."/>
            <person name="Koonin E.V."/>
            <person name="Woyke T."/>
        </authorList>
    </citation>
    <scope>NUCLEOTIDE SEQUENCE</scope>
    <source>
        <strain evidence="2">ILV1</strain>
    </source>
</reference>
<gene>
    <name evidence="2" type="ORF">Indivirus_1_139</name>
</gene>
<name>A0A1V0SCS8_9VIRU</name>
<keyword evidence="1" id="KW-1133">Transmembrane helix</keyword>
<keyword evidence="1" id="KW-0472">Membrane</keyword>
<accession>A0A1V0SCS8</accession>
<feature type="transmembrane region" description="Helical" evidence="1">
    <location>
        <begin position="138"/>
        <end position="158"/>
    </location>
</feature>